<dbReference type="InterPro" id="IPR041664">
    <property type="entry name" value="AAA_16"/>
</dbReference>
<dbReference type="SMART" id="SM00421">
    <property type="entry name" value="HTH_LUXR"/>
    <property type="match status" value="1"/>
</dbReference>
<sequence length="834" mass="88649">MFEPPLIGRDRERAGIEAALSSGGSVLLSGPPGVGKTYLVRDVLHRGGVHAPVERVLATPTTSGHPFGTLAPLGLITDGDPLPQTVAAVLRAWSARPGLVLWIDDVQHVDATTAMLVRTAVLAGVVRLAATQRSSASIPEDLEALVTESAVRRITLDVLDGGSTARLVRHWVGHREIPEHRLVDIAALSGGNPLYVRELTRAALDGVEDLRDAPALEVLVGRACRVLAPRLREVLELVAAAEPVPADLLVRWQEEIVALEALGLVDSHGRTLRVDHPLRRAWLLHAAEARHPLISGTLLDELARRPDADVAPRLVVEWHDRAARPVSAALLERTARRAVAHGDTATAHAVAERLDGEVRELVEAQALALEGRLDEALPRLERLALEGTSEHVAAAHWAVRFHGVALGDLERAHRVVARFAELPGDAARTLVLRSTLWLWTYRPLPPDADPPALAAAITALPDGSPAATEAKAGVAILVANTLGPDQGRAHLPALVRSADALPVSEPMRTQVPFTRAWLALQSGDGDSTARYAAEAFSLARASHDVELISMVAGSLGLLVTCTGRVREGLRMSGTPTALGGPGPFRFAELQHAVHAGSLVYRGDVAPAREAVATLVESDDPGPDPLELLTWRARCLLADAEGTGAPPGPDAATVVGRCLASRRFGYLSLVYLECGPAEVVPRTVHELVATGLPAEIGGISALAHAAAAARVTDDAPASVEVAARLEAGGLVTPALRLLGAVCLRDDLDAELRGTARAAVLRLLHRWDGAEPWWLPGIPTPRQREIAWAVVDGAAPGEVAARFSLSRRTVENHLQHVYDHLGVHHRDMLVATLRPA</sequence>
<dbReference type="InterPro" id="IPR000792">
    <property type="entry name" value="Tscrpt_reg_LuxR_C"/>
</dbReference>
<proteinExistence type="predicted"/>
<organism evidence="4 5">
    <name type="scientific">Isoptericola haloaureus</name>
    <dbReference type="NCBI Taxonomy" id="1542902"/>
    <lineage>
        <taxon>Bacteria</taxon>
        <taxon>Bacillati</taxon>
        <taxon>Actinomycetota</taxon>
        <taxon>Actinomycetes</taxon>
        <taxon>Micrococcales</taxon>
        <taxon>Promicromonosporaceae</taxon>
        <taxon>Isoptericola</taxon>
    </lineage>
</organism>
<dbReference type="RefSeq" id="WP_332902031.1">
    <property type="nucleotide sequence ID" value="NZ_JBAGLP010000117.1"/>
</dbReference>
<protein>
    <submittedName>
        <fullName evidence="4">AAA family ATPase</fullName>
    </submittedName>
</protein>
<evidence type="ECO:0000259" key="3">
    <source>
        <dbReference type="SMART" id="SM00421"/>
    </source>
</evidence>
<dbReference type="EMBL" id="JBAGLP010000117">
    <property type="protein sequence ID" value="MEG3615375.1"/>
    <property type="molecule type" value="Genomic_DNA"/>
</dbReference>
<dbReference type="SUPFAM" id="SSF46894">
    <property type="entry name" value="C-terminal effector domain of the bipartite response regulators"/>
    <property type="match status" value="1"/>
</dbReference>
<dbReference type="InterPro" id="IPR027417">
    <property type="entry name" value="P-loop_NTPase"/>
</dbReference>
<keyword evidence="1" id="KW-0547">Nucleotide-binding</keyword>
<keyword evidence="5" id="KW-1185">Reference proteome</keyword>
<reference evidence="4" key="2">
    <citation type="submission" date="2024-02" db="EMBL/GenBank/DDBJ databases">
        <authorList>
            <person name="Prathaban M."/>
            <person name="Mythili R."/>
            <person name="Sharmila Devi N."/>
            <person name="Sobanaa M."/>
            <person name="Prathiviraj R."/>
            <person name="Selvin J."/>
        </authorList>
    </citation>
    <scope>NUCLEOTIDE SEQUENCE</scope>
    <source>
        <strain evidence="4">MP1014</strain>
    </source>
</reference>
<dbReference type="Pfam" id="PF13191">
    <property type="entry name" value="AAA_16"/>
    <property type="match status" value="1"/>
</dbReference>
<evidence type="ECO:0000313" key="5">
    <source>
        <dbReference type="Proteomes" id="UP001310387"/>
    </source>
</evidence>
<evidence type="ECO:0000256" key="2">
    <source>
        <dbReference type="ARBA" id="ARBA00022840"/>
    </source>
</evidence>
<comment type="caution">
    <text evidence="4">The sequence shown here is derived from an EMBL/GenBank/DDBJ whole genome shotgun (WGS) entry which is preliminary data.</text>
</comment>
<dbReference type="Proteomes" id="UP001310387">
    <property type="component" value="Unassembled WGS sequence"/>
</dbReference>
<dbReference type="Gene3D" id="1.10.10.10">
    <property type="entry name" value="Winged helix-like DNA-binding domain superfamily/Winged helix DNA-binding domain"/>
    <property type="match status" value="1"/>
</dbReference>
<dbReference type="InterPro" id="IPR036388">
    <property type="entry name" value="WH-like_DNA-bd_sf"/>
</dbReference>
<dbReference type="InterPro" id="IPR016032">
    <property type="entry name" value="Sig_transdc_resp-reg_C-effctor"/>
</dbReference>
<dbReference type="PANTHER" id="PTHR16305">
    <property type="entry name" value="TESTICULAR SOLUBLE ADENYLYL CYCLASE"/>
    <property type="match status" value="1"/>
</dbReference>
<name>A0ABU7Z787_9MICO</name>
<dbReference type="Gene3D" id="3.40.50.300">
    <property type="entry name" value="P-loop containing nucleotide triphosphate hydrolases"/>
    <property type="match status" value="1"/>
</dbReference>
<evidence type="ECO:0000313" key="4">
    <source>
        <dbReference type="EMBL" id="MEG3615375.1"/>
    </source>
</evidence>
<dbReference type="PANTHER" id="PTHR16305:SF28">
    <property type="entry name" value="GUANYLATE CYCLASE DOMAIN-CONTAINING PROTEIN"/>
    <property type="match status" value="1"/>
</dbReference>
<dbReference type="Pfam" id="PF00196">
    <property type="entry name" value="GerE"/>
    <property type="match status" value="1"/>
</dbReference>
<evidence type="ECO:0000256" key="1">
    <source>
        <dbReference type="ARBA" id="ARBA00022741"/>
    </source>
</evidence>
<dbReference type="SUPFAM" id="SSF52540">
    <property type="entry name" value="P-loop containing nucleoside triphosphate hydrolases"/>
    <property type="match status" value="1"/>
</dbReference>
<accession>A0ABU7Z787</accession>
<feature type="domain" description="HTH luxR-type" evidence="3">
    <location>
        <begin position="774"/>
        <end position="831"/>
    </location>
</feature>
<reference evidence="4" key="1">
    <citation type="journal article" date="2024" name="Antonie Van Leeuwenhoek">
        <title>Isoptericola haloaureus sp. nov., a dimorphic actinobacterium isolated from mangrove sediments of southeast India, implicating biosaline agricultural significance through nitrogen fixation and salt tolerance genes.</title>
        <authorList>
            <person name="Prathaban M."/>
            <person name="Prathiviraj R."/>
            <person name="Ravichandran M."/>
            <person name="Natarajan S.D."/>
            <person name="Sobanaa M."/>
            <person name="Hari Krishna Kumar S."/>
            <person name="Chandrasekar V."/>
            <person name="Selvin J."/>
        </authorList>
    </citation>
    <scope>NUCLEOTIDE SEQUENCE</scope>
    <source>
        <strain evidence="4">MP1014</strain>
    </source>
</reference>
<gene>
    <name evidence="4" type="ORF">V5O49_09610</name>
</gene>
<keyword evidence="2" id="KW-0067">ATP-binding</keyword>